<name>A0A484F264_9EURY</name>
<protein>
    <submittedName>
        <fullName evidence="2">Uncharacterized protein</fullName>
    </submittedName>
</protein>
<keyword evidence="1" id="KW-0812">Transmembrane</keyword>
<proteinExistence type="predicted"/>
<sequence length="319" mass="35277">MFGKFNIFFKKPVLMLRDDSGVSVIFGALLLLAIFAVFLSAFLITAIPAKIMSDESAGNDLLLSEILQFSESEALSGNTVFHSGYSTVQIAEGGEIMFAANISIPPETESFLKSDYSFDSSLNPFSNPSSGSAGDFALYKLSSGSLLFSCRYSQIPDRFYSFGDSSLLLIQEGGSSFLKPPAVRVWQNKDSKILFSMRGDVLHFPSSSSSSSSLSPSLVFSNLTTLNYRIIQTADVHDFVSEICIFYLPPESDSFLNETAAAQKEKAFQDWLLKFENELNRDFPELKTESDFEKGMLVISSDSLFEIDVTVREIEYVLS</sequence>
<evidence type="ECO:0000313" key="2">
    <source>
        <dbReference type="EMBL" id="TDQ67557.1"/>
    </source>
</evidence>
<evidence type="ECO:0000313" key="3">
    <source>
        <dbReference type="Proteomes" id="UP000294855"/>
    </source>
</evidence>
<accession>A0A484F264</accession>
<gene>
    <name evidence="2" type="ORF">C7391_1527</name>
</gene>
<feature type="transmembrane region" description="Helical" evidence="1">
    <location>
        <begin position="21"/>
        <end position="44"/>
    </location>
</feature>
<reference evidence="2 3" key="1">
    <citation type="submission" date="2019-03" db="EMBL/GenBank/DDBJ databases">
        <title>Genomic Encyclopedia of Type Strains, Phase IV (KMG-IV): sequencing the most valuable type-strain genomes for metagenomic binning, comparative biology and taxonomic classification.</title>
        <authorList>
            <person name="Goeker M."/>
        </authorList>
    </citation>
    <scope>NUCLEOTIDE SEQUENCE [LARGE SCALE GENOMIC DNA]</scope>
    <source>
        <strain evidence="2 3">DSM 13328</strain>
    </source>
</reference>
<keyword evidence="1" id="KW-1133">Transmembrane helix</keyword>
<dbReference type="AlphaFoldDB" id="A0A484F264"/>
<comment type="caution">
    <text evidence="2">The sequence shown here is derived from an EMBL/GenBank/DDBJ whole genome shotgun (WGS) entry which is preliminary data.</text>
</comment>
<evidence type="ECO:0000256" key="1">
    <source>
        <dbReference type="SAM" id="Phobius"/>
    </source>
</evidence>
<dbReference type="Proteomes" id="UP000294855">
    <property type="component" value="Unassembled WGS sequence"/>
</dbReference>
<dbReference type="EMBL" id="SNYS01000011">
    <property type="protein sequence ID" value="TDQ67557.1"/>
    <property type="molecule type" value="Genomic_DNA"/>
</dbReference>
<organism evidence="2 3">
    <name type="scientific">Methanimicrococcus blatticola</name>
    <dbReference type="NCBI Taxonomy" id="91560"/>
    <lineage>
        <taxon>Archaea</taxon>
        <taxon>Methanobacteriati</taxon>
        <taxon>Methanobacteriota</taxon>
        <taxon>Stenosarchaea group</taxon>
        <taxon>Methanomicrobia</taxon>
        <taxon>Methanosarcinales</taxon>
        <taxon>Methanosarcinaceae</taxon>
        <taxon>Methanimicrococcus</taxon>
    </lineage>
</organism>
<keyword evidence="3" id="KW-1185">Reference proteome</keyword>
<keyword evidence="1" id="KW-0472">Membrane</keyword>